<reference evidence="1" key="1">
    <citation type="journal article" date="2015" name="Nature">
        <title>Complex archaea that bridge the gap between prokaryotes and eukaryotes.</title>
        <authorList>
            <person name="Spang A."/>
            <person name="Saw J.H."/>
            <person name="Jorgensen S.L."/>
            <person name="Zaremba-Niedzwiedzka K."/>
            <person name="Martijn J."/>
            <person name="Lind A.E."/>
            <person name="van Eijk R."/>
            <person name="Schleper C."/>
            <person name="Guy L."/>
            <person name="Ettema T.J."/>
        </authorList>
    </citation>
    <scope>NUCLEOTIDE SEQUENCE</scope>
</reference>
<accession>A0A0F9PAK9</accession>
<gene>
    <name evidence="1" type="ORF">LCGC14_0850110</name>
</gene>
<sequence>MLRKQIASEAHNIFSQQGAIKCVLVHSQKEDGPMSVYPAGGRLHRITALQNDWSNRIMCDKTDRCAQV</sequence>
<comment type="caution">
    <text evidence="1">The sequence shown here is derived from an EMBL/GenBank/DDBJ whole genome shotgun (WGS) entry which is preliminary data.</text>
</comment>
<organism evidence="1">
    <name type="scientific">marine sediment metagenome</name>
    <dbReference type="NCBI Taxonomy" id="412755"/>
    <lineage>
        <taxon>unclassified sequences</taxon>
        <taxon>metagenomes</taxon>
        <taxon>ecological metagenomes</taxon>
    </lineage>
</organism>
<dbReference type="AlphaFoldDB" id="A0A0F9PAK9"/>
<name>A0A0F9PAK9_9ZZZZ</name>
<protein>
    <submittedName>
        <fullName evidence="1">Uncharacterized protein</fullName>
    </submittedName>
</protein>
<evidence type="ECO:0000313" key="1">
    <source>
        <dbReference type="EMBL" id="KKN28840.1"/>
    </source>
</evidence>
<dbReference type="EMBL" id="LAZR01002530">
    <property type="protein sequence ID" value="KKN28840.1"/>
    <property type="molecule type" value="Genomic_DNA"/>
</dbReference>
<proteinExistence type="predicted"/>